<evidence type="ECO:0000313" key="3">
    <source>
        <dbReference type="EMBL" id="RKW69636.1"/>
    </source>
</evidence>
<keyword evidence="4" id="KW-1185">Reference proteome</keyword>
<feature type="transmembrane region" description="Helical" evidence="2">
    <location>
        <begin position="13"/>
        <end position="32"/>
    </location>
</feature>
<name>A0A496PGM6_9MICC</name>
<proteinExistence type="predicted"/>
<organism evidence="3 4">
    <name type="scientific">Galactobacter caseinivorans</name>
    <dbReference type="NCBI Taxonomy" id="2676123"/>
    <lineage>
        <taxon>Bacteria</taxon>
        <taxon>Bacillati</taxon>
        <taxon>Actinomycetota</taxon>
        <taxon>Actinomycetes</taxon>
        <taxon>Micrococcales</taxon>
        <taxon>Micrococcaceae</taxon>
        <taxon>Galactobacter</taxon>
    </lineage>
</organism>
<sequence length="87" mass="9630">MGFWDTVMPYVQVLLPTIVVALIFWFVMRAVLGADRSEREAEAKVAQEYDDRVAARAQELRGTLGSGEPTKADETAQKSAPQNSQES</sequence>
<dbReference type="EMBL" id="QQXL01000008">
    <property type="protein sequence ID" value="RKW69636.1"/>
    <property type="molecule type" value="Genomic_DNA"/>
</dbReference>
<feature type="compositionally biased region" description="Polar residues" evidence="1">
    <location>
        <begin position="77"/>
        <end position="87"/>
    </location>
</feature>
<comment type="caution">
    <text evidence="3">The sequence shown here is derived from an EMBL/GenBank/DDBJ whole genome shotgun (WGS) entry which is preliminary data.</text>
</comment>
<dbReference type="Proteomes" id="UP000273119">
    <property type="component" value="Unassembled WGS sequence"/>
</dbReference>
<keyword evidence="2" id="KW-1133">Transmembrane helix</keyword>
<feature type="region of interest" description="Disordered" evidence="1">
    <location>
        <begin position="61"/>
        <end position="87"/>
    </location>
</feature>
<keyword evidence="2" id="KW-0812">Transmembrane</keyword>
<keyword evidence="2" id="KW-0472">Membrane</keyword>
<protein>
    <submittedName>
        <fullName evidence="3">Uncharacterized protein</fullName>
    </submittedName>
</protein>
<accession>A0A496PGM6</accession>
<reference evidence="3 4" key="1">
    <citation type="submission" date="2018-07" db="EMBL/GenBank/DDBJ databases">
        <title>Arthrobacter sp. nov., isolated from raw cow's milk with high bacterial count.</title>
        <authorList>
            <person name="Hahne J."/>
            <person name="Isele D."/>
            <person name="Lipski A."/>
        </authorList>
    </citation>
    <scope>NUCLEOTIDE SEQUENCE [LARGE SCALE GENOMIC DNA]</scope>
    <source>
        <strain evidence="3 4">JZ R-183</strain>
    </source>
</reference>
<dbReference type="AlphaFoldDB" id="A0A496PGM6"/>
<gene>
    <name evidence="3" type="ORF">DWQ67_12685</name>
</gene>
<evidence type="ECO:0000256" key="2">
    <source>
        <dbReference type="SAM" id="Phobius"/>
    </source>
</evidence>
<evidence type="ECO:0000256" key="1">
    <source>
        <dbReference type="SAM" id="MobiDB-lite"/>
    </source>
</evidence>
<evidence type="ECO:0000313" key="4">
    <source>
        <dbReference type="Proteomes" id="UP000273119"/>
    </source>
</evidence>